<dbReference type="Pfam" id="PF03432">
    <property type="entry name" value="Relaxase"/>
    <property type="match status" value="1"/>
</dbReference>
<feature type="domain" description="TraI-like middle" evidence="3">
    <location>
        <begin position="209"/>
        <end position="272"/>
    </location>
</feature>
<dbReference type="Pfam" id="PF22863">
    <property type="entry name" value="TraI_middle"/>
    <property type="match status" value="1"/>
</dbReference>
<evidence type="ECO:0000313" key="5">
    <source>
        <dbReference type="Proteomes" id="UP001267426"/>
    </source>
</evidence>
<organism evidence="4 5">
    <name type="scientific">Rubrivirga litoralis</name>
    <dbReference type="NCBI Taxonomy" id="3075598"/>
    <lineage>
        <taxon>Bacteria</taxon>
        <taxon>Pseudomonadati</taxon>
        <taxon>Rhodothermota</taxon>
        <taxon>Rhodothermia</taxon>
        <taxon>Rhodothermales</taxon>
        <taxon>Rubricoccaceae</taxon>
        <taxon>Rubrivirga</taxon>
    </lineage>
</organism>
<dbReference type="InterPro" id="IPR054462">
    <property type="entry name" value="TraI_M"/>
</dbReference>
<evidence type="ECO:0000259" key="3">
    <source>
        <dbReference type="Pfam" id="PF22863"/>
    </source>
</evidence>
<name>A0ABU3BV86_9BACT</name>
<dbReference type="RefSeq" id="WP_311665858.1">
    <property type="nucleotide sequence ID" value="NZ_JAVRHT010000060.1"/>
</dbReference>
<protein>
    <submittedName>
        <fullName evidence="4">Relaxase/mobilization nuclease domain-containing protein</fullName>
    </submittedName>
</protein>
<sequence length="516" mass="56616">MIGSTSSGASFGALGSYLERGKGDVPAEDRVAWVEGRGLVREVDGSVSVERSARFMEATADLNPRCTEPCYHVSISFDPSDLPGGPSDPASREVMLGVARDTLRDLGLHEHEVVVVAHGDRSHPHVHMMINRVHPETGRAWDRWQDRVRLERSLRGQERARGLREVPGRLGRLEGQERPARGLSRGAQRAAMREAERMGERPPLEAARSALRWEFREAKGWDDLEGRLAKEGYVLRAKGRGLVVRDGRGREVKASAVARNGGRGQLEKRFGEGFRVHRARVEARTGPVPAGLSPHAEAVVRAERDREAAAELRAAAGRAGRRVGSAEGSVRALADQEREVAGAWQGVRDRLRGVYEDPAGAERLFVRLSRTEGLERACEELAQRPERFGRLRETEHRKWGGLAVERRTDAARAAASGAALEGAQYGERWRALERERERAPRALREAKGARERARAAVAARPGEHVAAGRVEGLGKALQPVDRQMLEKAAPGVSRSVGAVVAKALAREAERGYDLGR</sequence>
<reference evidence="4 5" key="1">
    <citation type="submission" date="2023-09" db="EMBL/GenBank/DDBJ databases">
        <authorList>
            <person name="Rey-Velasco X."/>
        </authorList>
    </citation>
    <scope>NUCLEOTIDE SEQUENCE [LARGE SCALE GENOMIC DNA]</scope>
    <source>
        <strain evidence="4 5">F394</strain>
    </source>
</reference>
<feature type="domain" description="MobA/VirD2-like nuclease" evidence="2">
    <location>
        <begin position="47"/>
        <end position="163"/>
    </location>
</feature>
<evidence type="ECO:0000259" key="2">
    <source>
        <dbReference type="Pfam" id="PF03432"/>
    </source>
</evidence>
<evidence type="ECO:0000313" key="4">
    <source>
        <dbReference type="EMBL" id="MDT0633197.1"/>
    </source>
</evidence>
<dbReference type="InterPro" id="IPR005094">
    <property type="entry name" value="Endonuclease_MobA/VirD2"/>
</dbReference>
<feature type="region of interest" description="Disordered" evidence="1">
    <location>
        <begin position="172"/>
        <end position="203"/>
    </location>
</feature>
<feature type="compositionally biased region" description="Basic and acidic residues" evidence="1">
    <location>
        <begin position="191"/>
        <end position="203"/>
    </location>
</feature>
<dbReference type="EMBL" id="JAVRHT010000060">
    <property type="protein sequence ID" value="MDT0633197.1"/>
    <property type="molecule type" value="Genomic_DNA"/>
</dbReference>
<proteinExistence type="predicted"/>
<comment type="caution">
    <text evidence="4">The sequence shown here is derived from an EMBL/GenBank/DDBJ whole genome shotgun (WGS) entry which is preliminary data.</text>
</comment>
<keyword evidence="5" id="KW-1185">Reference proteome</keyword>
<gene>
    <name evidence="4" type="ORF">RM540_15690</name>
</gene>
<dbReference type="Proteomes" id="UP001267426">
    <property type="component" value="Unassembled WGS sequence"/>
</dbReference>
<evidence type="ECO:0000256" key="1">
    <source>
        <dbReference type="SAM" id="MobiDB-lite"/>
    </source>
</evidence>
<accession>A0ABU3BV86</accession>